<protein>
    <submittedName>
        <fullName evidence="4">ABC transporter substrate-binding protein</fullName>
    </submittedName>
</protein>
<dbReference type="AlphaFoldDB" id="A0A9D1KIS9"/>
<name>A0A9D1KIS9_9FIRM</name>
<evidence type="ECO:0000313" key="4">
    <source>
        <dbReference type="EMBL" id="HIT58179.1"/>
    </source>
</evidence>
<comment type="caution">
    <text evidence="4">The sequence shown here is derived from an EMBL/GenBank/DDBJ whole genome shotgun (WGS) entry which is preliminary data.</text>
</comment>
<feature type="compositionally biased region" description="Acidic residues" evidence="1">
    <location>
        <begin position="39"/>
        <end position="58"/>
    </location>
</feature>
<feature type="domain" description="SsuA/THI5-like" evidence="3">
    <location>
        <begin position="140"/>
        <end position="291"/>
    </location>
</feature>
<feature type="chain" id="PRO_5038963398" evidence="2">
    <location>
        <begin position="20"/>
        <end position="356"/>
    </location>
</feature>
<dbReference type="InterPro" id="IPR027024">
    <property type="entry name" value="UCP027386_ABC_sbc_TM0202"/>
</dbReference>
<keyword evidence="2" id="KW-0732">Signal</keyword>
<dbReference type="PROSITE" id="PS51257">
    <property type="entry name" value="PROKAR_LIPOPROTEIN"/>
    <property type="match status" value="1"/>
</dbReference>
<dbReference type="PANTHER" id="PTHR30024:SF46">
    <property type="entry name" value="ABC TRANSPORTER, SUBSTRATE-BINDING LIPOPROTEIN"/>
    <property type="match status" value="1"/>
</dbReference>
<reference evidence="4" key="2">
    <citation type="journal article" date="2021" name="PeerJ">
        <title>Extensive microbial diversity within the chicken gut microbiome revealed by metagenomics and culture.</title>
        <authorList>
            <person name="Gilroy R."/>
            <person name="Ravi A."/>
            <person name="Getino M."/>
            <person name="Pursley I."/>
            <person name="Horton D.L."/>
            <person name="Alikhan N.F."/>
            <person name="Baker D."/>
            <person name="Gharbi K."/>
            <person name="Hall N."/>
            <person name="Watson M."/>
            <person name="Adriaenssens E.M."/>
            <person name="Foster-Nyarko E."/>
            <person name="Jarju S."/>
            <person name="Secka A."/>
            <person name="Antonio M."/>
            <person name="Oren A."/>
            <person name="Chaudhuri R.R."/>
            <person name="La Ragione R."/>
            <person name="Hildebrand F."/>
            <person name="Pallen M.J."/>
        </authorList>
    </citation>
    <scope>NUCLEOTIDE SEQUENCE</scope>
    <source>
        <strain evidence="4">CHK33-4379</strain>
    </source>
</reference>
<dbReference type="Proteomes" id="UP000824136">
    <property type="component" value="Unassembled WGS sequence"/>
</dbReference>
<proteinExistence type="predicted"/>
<sequence length="356" mass="38028">MKKLLVILLSMALAISCFAACGDTAGNDPDTTEATQSESGDEADVTEAQDSEDVEEPEFTPVDIEIASLKGPTTMGMVKLMDDSDNGLTEGSYNVGIYGTADEIVPLIVSGEVDIANVPCNLASVLYNKPDVNVSVLNINTLGVLYVLETSDSINTVEDLKGKTIYSTGKGTTPEYVLNYILESNGIDPATDVTIEYKSEATEVAAMLASATDAVAVLPQPYVTVAMNNNESIRIALDLTEEWEKIDGTQLVTGVTIVRNELLEENPEAVAKFMEEYAESVEYVNANNDEAAALVGKYDIVAEGVAKKALPYCNIVSITGEDMKASVEAYLNVLYGSNPNSVGGALPDEDFYYIAE</sequence>
<evidence type="ECO:0000256" key="1">
    <source>
        <dbReference type="SAM" id="MobiDB-lite"/>
    </source>
</evidence>
<feature type="region of interest" description="Disordered" evidence="1">
    <location>
        <begin position="26"/>
        <end position="58"/>
    </location>
</feature>
<dbReference type="PIRSF" id="PIRSF027386">
    <property type="entry name" value="UCP027386_ABC_sbc_TM0202"/>
    <property type="match status" value="1"/>
</dbReference>
<evidence type="ECO:0000256" key="2">
    <source>
        <dbReference type="SAM" id="SignalP"/>
    </source>
</evidence>
<evidence type="ECO:0000259" key="3">
    <source>
        <dbReference type="Pfam" id="PF09084"/>
    </source>
</evidence>
<evidence type="ECO:0000313" key="5">
    <source>
        <dbReference type="Proteomes" id="UP000824136"/>
    </source>
</evidence>
<dbReference type="SUPFAM" id="SSF53850">
    <property type="entry name" value="Periplasmic binding protein-like II"/>
    <property type="match status" value="1"/>
</dbReference>
<reference evidence="4" key="1">
    <citation type="submission" date="2020-10" db="EMBL/GenBank/DDBJ databases">
        <authorList>
            <person name="Gilroy R."/>
        </authorList>
    </citation>
    <scope>NUCLEOTIDE SEQUENCE</scope>
    <source>
        <strain evidence="4">CHK33-4379</strain>
    </source>
</reference>
<accession>A0A9D1KIS9</accession>
<dbReference type="PANTHER" id="PTHR30024">
    <property type="entry name" value="ALIPHATIC SULFONATES-BINDING PROTEIN-RELATED"/>
    <property type="match status" value="1"/>
</dbReference>
<dbReference type="Gene3D" id="3.40.190.10">
    <property type="entry name" value="Periplasmic binding protein-like II"/>
    <property type="match status" value="2"/>
</dbReference>
<dbReference type="EMBL" id="DVLL01000002">
    <property type="protein sequence ID" value="HIT58179.1"/>
    <property type="molecule type" value="Genomic_DNA"/>
</dbReference>
<dbReference type="Pfam" id="PF09084">
    <property type="entry name" value="NMT1"/>
    <property type="match status" value="1"/>
</dbReference>
<gene>
    <name evidence="4" type="ORF">IAC39_00410</name>
</gene>
<feature type="signal peptide" evidence="2">
    <location>
        <begin position="1"/>
        <end position="19"/>
    </location>
</feature>
<dbReference type="InterPro" id="IPR015168">
    <property type="entry name" value="SsuA/THI5"/>
</dbReference>
<organism evidence="4 5">
    <name type="scientific">Candidatus Faeciplasma pullistercoris</name>
    <dbReference type="NCBI Taxonomy" id="2840800"/>
    <lineage>
        <taxon>Bacteria</taxon>
        <taxon>Bacillati</taxon>
        <taxon>Bacillota</taxon>
        <taxon>Clostridia</taxon>
        <taxon>Eubacteriales</taxon>
        <taxon>Oscillospiraceae</taxon>
        <taxon>Oscillospiraceae incertae sedis</taxon>
        <taxon>Candidatus Faeciplasma</taxon>
    </lineage>
</organism>